<sequence>MLQVFRPTRHGDDDEEDSPELVDEQVPDEPARRVGVRDLIRVARGHQRAIMIALVLSLLGAGLGLVQPLLAGRAIDAFSRQQPYLPLIWLLAAVFLSEAVVSALGHYALERSGEGIVLGLRLRVIGTLLRLPMRRYEQRRLGDLLARTTSDTTLLRDTLAYDLSEVVVGVFVVLGGTAMMIWLDAAMFLIVLVIIGAIGALTMLLLAGIRRNVEDAQDSLGGMTAELERALSAIRTVRVLRAEDREQERIGRRARQVYEQNLGAAKRDSVVNPAMTLAMHASLIAVLVVGGIRVVSGASTLADLVGFLLYVTYIATPMANIFDVMATLQRGLAALQRVDDVTRMPVEEDRAPVTTTPREPVAPEVPAVELRDVWFGYDPDEPVLRGVSFAVPRNTHVALVGASGAGKSTIFALLARFYDQDSGRILLDGVDVREGMSRRECRAQLSLVEQHCPIMHGTLGENIAYARPDAPAEEVQRVLRLAALETLVRRLPHGLDTPVGEHGDLLSGGERQRIALARALLPRPRLLLLDEPTSQLDSANEAALTETIAKVSDECTLLVIAHRPSTVRAADAVVTLDAGRVTGTTAN</sequence>
<dbReference type="RefSeq" id="WP_184478788.1">
    <property type="nucleotide sequence ID" value="NZ_JACHIV010000001.1"/>
</dbReference>
<dbReference type="InterPro" id="IPR039421">
    <property type="entry name" value="Type_1_exporter"/>
</dbReference>
<evidence type="ECO:0000259" key="13">
    <source>
        <dbReference type="PROSITE" id="PS50929"/>
    </source>
</evidence>
<proteinExistence type="inferred from homology"/>
<dbReference type="InterPro" id="IPR027417">
    <property type="entry name" value="P-loop_NTPase"/>
</dbReference>
<evidence type="ECO:0000256" key="9">
    <source>
        <dbReference type="ARBA" id="ARBA00061644"/>
    </source>
</evidence>
<dbReference type="PANTHER" id="PTHR43394:SF1">
    <property type="entry name" value="ATP-BINDING CASSETTE SUB-FAMILY B MEMBER 10, MITOCHONDRIAL"/>
    <property type="match status" value="1"/>
</dbReference>
<dbReference type="Gene3D" id="1.20.1560.10">
    <property type="entry name" value="ABC transporter type 1, transmembrane domain"/>
    <property type="match status" value="1"/>
</dbReference>
<dbReference type="GO" id="GO:0016887">
    <property type="term" value="F:ATP hydrolysis activity"/>
    <property type="evidence" value="ECO:0007669"/>
    <property type="project" value="InterPro"/>
</dbReference>
<evidence type="ECO:0000256" key="3">
    <source>
        <dbReference type="ARBA" id="ARBA00022475"/>
    </source>
</evidence>
<dbReference type="PANTHER" id="PTHR43394">
    <property type="entry name" value="ATP-DEPENDENT PERMEASE MDL1, MITOCHONDRIAL"/>
    <property type="match status" value="1"/>
</dbReference>
<organism evidence="14 15">
    <name type="scientific">Saccharopolyspora gloriosae</name>
    <dbReference type="NCBI Taxonomy" id="455344"/>
    <lineage>
        <taxon>Bacteria</taxon>
        <taxon>Bacillati</taxon>
        <taxon>Actinomycetota</taxon>
        <taxon>Actinomycetes</taxon>
        <taxon>Pseudonocardiales</taxon>
        <taxon>Pseudonocardiaceae</taxon>
        <taxon>Saccharopolyspora</taxon>
    </lineage>
</organism>
<keyword evidence="3" id="KW-1003">Cell membrane</keyword>
<keyword evidence="7 11" id="KW-1133">Transmembrane helix</keyword>
<comment type="subcellular location">
    <subcellularLocation>
        <location evidence="1">Cell membrane</location>
        <topology evidence="1">Multi-pass membrane protein</topology>
    </subcellularLocation>
</comment>
<keyword evidence="5" id="KW-0547">Nucleotide-binding</keyword>
<feature type="transmembrane region" description="Helical" evidence="11">
    <location>
        <begin position="274"/>
        <end position="295"/>
    </location>
</feature>
<comment type="caution">
    <text evidence="14">The sequence shown here is derived from an EMBL/GenBank/DDBJ whole genome shotgun (WGS) entry which is preliminary data.</text>
</comment>
<dbReference type="PROSITE" id="PS50893">
    <property type="entry name" value="ABC_TRANSPORTER_2"/>
    <property type="match status" value="1"/>
</dbReference>
<dbReference type="SUPFAM" id="SSF90123">
    <property type="entry name" value="ABC transporter transmembrane region"/>
    <property type="match status" value="1"/>
</dbReference>
<dbReference type="Gene3D" id="3.40.50.300">
    <property type="entry name" value="P-loop containing nucleotide triphosphate hydrolases"/>
    <property type="match status" value="1"/>
</dbReference>
<dbReference type="SMART" id="SM00382">
    <property type="entry name" value="AAA"/>
    <property type="match status" value="1"/>
</dbReference>
<evidence type="ECO:0000256" key="7">
    <source>
        <dbReference type="ARBA" id="ARBA00022989"/>
    </source>
</evidence>
<keyword evidence="15" id="KW-1185">Reference proteome</keyword>
<comment type="similarity">
    <text evidence="9">Belongs to the ABC transporter superfamily. Lipid exporter (TC 3.A.1.106) family.</text>
</comment>
<dbReference type="PROSITE" id="PS00211">
    <property type="entry name" value="ABC_TRANSPORTER_1"/>
    <property type="match status" value="1"/>
</dbReference>
<dbReference type="Pfam" id="PF00005">
    <property type="entry name" value="ABC_tran"/>
    <property type="match status" value="1"/>
</dbReference>
<dbReference type="AlphaFoldDB" id="A0A840NA12"/>
<protein>
    <submittedName>
        <fullName evidence="14">ABC-type multidrug transport system fused ATPase/permease subunit</fullName>
    </submittedName>
</protein>
<feature type="transmembrane region" description="Helical" evidence="11">
    <location>
        <begin position="163"/>
        <end position="182"/>
    </location>
</feature>
<feature type="transmembrane region" description="Helical" evidence="11">
    <location>
        <begin position="188"/>
        <end position="209"/>
    </location>
</feature>
<dbReference type="FunFam" id="3.40.50.300:FF:000299">
    <property type="entry name" value="ABC transporter ATP-binding protein/permease"/>
    <property type="match status" value="1"/>
</dbReference>
<evidence type="ECO:0000256" key="2">
    <source>
        <dbReference type="ARBA" id="ARBA00022448"/>
    </source>
</evidence>
<evidence type="ECO:0000259" key="12">
    <source>
        <dbReference type="PROSITE" id="PS50893"/>
    </source>
</evidence>
<dbReference type="PROSITE" id="PS50929">
    <property type="entry name" value="ABC_TM1F"/>
    <property type="match status" value="1"/>
</dbReference>
<keyword evidence="2" id="KW-0813">Transport</keyword>
<gene>
    <name evidence="14" type="ORF">BJ969_002134</name>
</gene>
<evidence type="ECO:0000256" key="5">
    <source>
        <dbReference type="ARBA" id="ARBA00022741"/>
    </source>
</evidence>
<keyword evidence="6" id="KW-0067">ATP-binding</keyword>
<dbReference type="GO" id="GO:0005886">
    <property type="term" value="C:plasma membrane"/>
    <property type="evidence" value="ECO:0007669"/>
    <property type="project" value="UniProtKB-SubCell"/>
</dbReference>
<dbReference type="InterPro" id="IPR011527">
    <property type="entry name" value="ABC1_TM_dom"/>
</dbReference>
<feature type="transmembrane region" description="Helical" evidence="11">
    <location>
        <begin position="307"/>
        <end position="328"/>
    </location>
</feature>
<dbReference type="InterPro" id="IPR036640">
    <property type="entry name" value="ABC1_TM_sf"/>
</dbReference>
<dbReference type="InterPro" id="IPR003593">
    <property type="entry name" value="AAA+_ATPase"/>
</dbReference>
<dbReference type="GO" id="GO:0005524">
    <property type="term" value="F:ATP binding"/>
    <property type="evidence" value="ECO:0007669"/>
    <property type="project" value="UniProtKB-KW"/>
</dbReference>
<accession>A0A840NA12</accession>
<evidence type="ECO:0000313" key="14">
    <source>
        <dbReference type="EMBL" id="MBB5069046.1"/>
    </source>
</evidence>
<feature type="domain" description="ABC transmembrane type-1" evidence="13">
    <location>
        <begin position="52"/>
        <end position="330"/>
    </location>
</feature>
<keyword evidence="4 11" id="KW-0812">Transmembrane</keyword>
<dbReference type="GO" id="GO:0015421">
    <property type="term" value="F:ABC-type oligopeptide transporter activity"/>
    <property type="evidence" value="ECO:0007669"/>
    <property type="project" value="TreeGrafter"/>
</dbReference>
<evidence type="ECO:0000313" key="15">
    <source>
        <dbReference type="Proteomes" id="UP000580474"/>
    </source>
</evidence>
<feature type="compositionally biased region" description="Acidic residues" evidence="10">
    <location>
        <begin position="13"/>
        <end position="27"/>
    </location>
</feature>
<evidence type="ECO:0000256" key="4">
    <source>
        <dbReference type="ARBA" id="ARBA00022692"/>
    </source>
</evidence>
<dbReference type="Pfam" id="PF00664">
    <property type="entry name" value="ABC_membrane"/>
    <property type="match status" value="1"/>
</dbReference>
<feature type="domain" description="ABC transporter" evidence="12">
    <location>
        <begin position="368"/>
        <end position="586"/>
    </location>
</feature>
<evidence type="ECO:0000256" key="10">
    <source>
        <dbReference type="SAM" id="MobiDB-lite"/>
    </source>
</evidence>
<feature type="transmembrane region" description="Helical" evidence="11">
    <location>
        <begin position="49"/>
        <end position="72"/>
    </location>
</feature>
<feature type="transmembrane region" description="Helical" evidence="11">
    <location>
        <begin position="84"/>
        <end position="109"/>
    </location>
</feature>
<name>A0A840NA12_9PSEU</name>
<dbReference type="InterPro" id="IPR017871">
    <property type="entry name" value="ABC_transporter-like_CS"/>
</dbReference>
<evidence type="ECO:0000256" key="8">
    <source>
        <dbReference type="ARBA" id="ARBA00023136"/>
    </source>
</evidence>
<dbReference type="InterPro" id="IPR003439">
    <property type="entry name" value="ABC_transporter-like_ATP-bd"/>
</dbReference>
<evidence type="ECO:0000256" key="1">
    <source>
        <dbReference type="ARBA" id="ARBA00004651"/>
    </source>
</evidence>
<evidence type="ECO:0000256" key="6">
    <source>
        <dbReference type="ARBA" id="ARBA00022840"/>
    </source>
</evidence>
<keyword evidence="8 11" id="KW-0472">Membrane</keyword>
<dbReference type="EMBL" id="JACHIV010000001">
    <property type="protein sequence ID" value="MBB5069046.1"/>
    <property type="molecule type" value="Genomic_DNA"/>
</dbReference>
<dbReference type="Proteomes" id="UP000580474">
    <property type="component" value="Unassembled WGS sequence"/>
</dbReference>
<feature type="region of interest" description="Disordered" evidence="10">
    <location>
        <begin position="1"/>
        <end position="27"/>
    </location>
</feature>
<dbReference type="SUPFAM" id="SSF52540">
    <property type="entry name" value="P-loop containing nucleoside triphosphate hydrolases"/>
    <property type="match status" value="1"/>
</dbReference>
<reference evidence="14 15" key="1">
    <citation type="submission" date="2020-08" db="EMBL/GenBank/DDBJ databases">
        <title>Sequencing the genomes of 1000 actinobacteria strains.</title>
        <authorList>
            <person name="Klenk H.-P."/>
        </authorList>
    </citation>
    <scope>NUCLEOTIDE SEQUENCE [LARGE SCALE GENOMIC DNA]</scope>
    <source>
        <strain evidence="14 15">DSM 45582</strain>
    </source>
</reference>
<dbReference type="CDD" id="cd18551">
    <property type="entry name" value="ABC_6TM_LmrA_like"/>
    <property type="match status" value="1"/>
</dbReference>
<evidence type="ECO:0000256" key="11">
    <source>
        <dbReference type="SAM" id="Phobius"/>
    </source>
</evidence>